<name>E1R6Z4_SEDSS</name>
<keyword evidence="2" id="KW-1185">Reference proteome</keyword>
<protein>
    <submittedName>
        <fullName evidence="1">Uncharacterized protein</fullName>
    </submittedName>
</protein>
<dbReference type="AlphaFoldDB" id="E1R6Z4"/>
<dbReference type="STRING" id="573413.Spirs_2205"/>
<sequence length="66" mass="7612">MSKYYVNDNAQPTGEHEVHTQNCMYLPENRTYIGEYSNCHDALNKARTIYTNVDGCFYCSPACHTK</sequence>
<dbReference type="OrthoDB" id="47198at2"/>
<accession>E1R6Z4</accession>
<evidence type="ECO:0000313" key="2">
    <source>
        <dbReference type="Proteomes" id="UP000002318"/>
    </source>
</evidence>
<proteinExistence type="predicted"/>
<gene>
    <name evidence="1" type="ordered locus">Spirs_2205</name>
</gene>
<dbReference type="HOGENOM" id="CLU_191482_0_0_12"/>
<reference evidence="1 2" key="1">
    <citation type="journal article" date="2010" name="Stand. Genomic Sci.">
        <title>Complete genome sequence of Spirochaeta smaragdinae type strain (SEBR 4228).</title>
        <authorList>
            <person name="Mavromatis K."/>
            <person name="Yasawong M."/>
            <person name="Chertkov O."/>
            <person name="Lapidus A."/>
            <person name="Lucas S."/>
            <person name="Nolan M."/>
            <person name="Del Rio T.G."/>
            <person name="Tice H."/>
            <person name="Cheng J.F."/>
            <person name="Pitluck S."/>
            <person name="Liolios K."/>
            <person name="Ivanova N."/>
            <person name="Tapia R."/>
            <person name="Han C."/>
            <person name="Bruce D."/>
            <person name="Goodwin L."/>
            <person name="Pati A."/>
            <person name="Chen A."/>
            <person name="Palaniappan K."/>
            <person name="Land M."/>
            <person name="Hauser L."/>
            <person name="Chang Y.J."/>
            <person name="Jeffries C.D."/>
            <person name="Detter J.C."/>
            <person name="Rohde M."/>
            <person name="Brambilla E."/>
            <person name="Spring S."/>
            <person name="Goker M."/>
            <person name="Sikorski J."/>
            <person name="Woyke T."/>
            <person name="Bristow J."/>
            <person name="Eisen J.A."/>
            <person name="Markowitz V."/>
            <person name="Hugenholtz P."/>
            <person name="Klenk H.P."/>
            <person name="Kyrpides N.C."/>
        </authorList>
    </citation>
    <scope>NUCLEOTIDE SEQUENCE [LARGE SCALE GENOMIC DNA]</scope>
    <source>
        <strain evidence="2">DSM 11293 / JCM 15392 / SEBR 4228</strain>
    </source>
</reference>
<dbReference type="EMBL" id="CP002116">
    <property type="protein sequence ID" value="ADK81321.1"/>
    <property type="molecule type" value="Genomic_DNA"/>
</dbReference>
<dbReference type="KEGG" id="ssm:Spirs_2205"/>
<organism evidence="1 2">
    <name type="scientific">Sediminispirochaeta smaragdinae (strain DSM 11293 / JCM 15392 / SEBR 4228)</name>
    <name type="common">Spirochaeta smaragdinae</name>
    <dbReference type="NCBI Taxonomy" id="573413"/>
    <lineage>
        <taxon>Bacteria</taxon>
        <taxon>Pseudomonadati</taxon>
        <taxon>Spirochaetota</taxon>
        <taxon>Spirochaetia</taxon>
        <taxon>Spirochaetales</taxon>
        <taxon>Spirochaetaceae</taxon>
        <taxon>Sediminispirochaeta</taxon>
    </lineage>
</organism>
<evidence type="ECO:0000313" key="1">
    <source>
        <dbReference type="EMBL" id="ADK81321.1"/>
    </source>
</evidence>
<dbReference type="Proteomes" id="UP000002318">
    <property type="component" value="Chromosome"/>
</dbReference>
<dbReference type="eggNOG" id="ENOG50332YU">
    <property type="taxonomic scope" value="Bacteria"/>
</dbReference>